<name>A0A8H6TN15_MYCCL</name>
<dbReference type="InterPro" id="IPR014001">
    <property type="entry name" value="Helicase_ATP-bd"/>
</dbReference>
<feature type="domain" description="Helicase C-terminal" evidence="8">
    <location>
        <begin position="234"/>
        <end position="393"/>
    </location>
</feature>
<dbReference type="EC" id="5.6.2.4" evidence="5"/>
<dbReference type="Proteomes" id="UP000613580">
    <property type="component" value="Unassembled WGS sequence"/>
</dbReference>
<feature type="region of interest" description="Disordered" evidence="6">
    <location>
        <begin position="532"/>
        <end position="585"/>
    </location>
</feature>
<feature type="domain" description="Helicase ATP-binding" evidence="7">
    <location>
        <begin position="36"/>
        <end position="208"/>
    </location>
</feature>
<dbReference type="OrthoDB" id="2499463at2759"/>
<dbReference type="InterPro" id="IPR001650">
    <property type="entry name" value="Helicase_C-like"/>
</dbReference>
<feature type="compositionally biased region" description="Low complexity" evidence="6">
    <location>
        <begin position="571"/>
        <end position="583"/>
    </location>
</feature>
<keyword evidence="10" id="KW-1185">Reference proteome</keyword>
<evidence type="ECO:0000256" key="4">
    <source>
        <dbReference type="ARBA" id="ARBA00034617"/>
    </source>
</evidence>
<feature type="compositionally biased region" description="Basic and acidic residues" evidence="6">
    <location>
        <begin position="532"/>
        <end position="545"/>
    </location>
</feature>
<dbReference type="GO" id="GO:0003676">
    <property type="term" value="F:nucleic acid binding"/>
    <property type="evidence" value="ECO:0007669"/>
    <property type="project" value="InterPro"/>
</dbReference>
<dbReference type="Pfam" id="PF00270">
    <property type="entry name" value="DEAD"/>
    <property type="match status" value="1"/>
</dbReference>
<evidence type="ECO:0000256" key="6">
    <source>
        <dbReference type="SAM" id="MobiDB-lite"/>
    </source>
</evidence>
<comment type="catalytic activity">
    <reaction evidence="4">
        <text>Couples ATP hydrolysis with the unwinding of duplex DNA by translocating in the 3'-5' direction.</text>
        <dbReference type="EC" id="5.6.2.4"/>
    </reaction>
</comment>
<dbReference type="SMART" id="SM00490">
    <property type="entry name" value="HELICc"/>
    <property type="match status" value="1"/>
</dbReference>
<evidence type="ECO:0000313" key="10">
    <source>
        <dbReference type="Proteomes" id="UP000613580"/>
    </source>
</evidence>
<keyword evidence="3" id="KW-0067">ATP-binding</keyword>
<evidence type="ECO:0000256" key="2">
    <source>
        <dbReference type="ARBA" id="ARBA00022741"/>
    </source>
</evidence>
<dbReference type="GO" id="GO:0043138">
    <property type="term" value="F:3'-5' DNA helicase activity"/>
    <property type="evidence" value="ECO:0007669"/>
    <property type="project" value="UniProtKB-EC"/>
</dbReference>
<dbReference type="EMBL" id="JACAZE010000004">
    <property type="protein sequence ID" value="KAF7318670.1"/>
    <property type="molecule type" value="Genomic_DNA"/>
</dbReference>
<dbReference type="InterPro" id="IPR027417">
    <property type="entry name" value="P-loop_NTPase"/>
</dbReference>
<dbReference type="GO" id="GO:0009378">
    <property type="term" value="F:four-way junction helicase activity"/>
    <property type="evidence" value="ECO:0007669"/>
    <property type="project" value="TreeGrafter"/>
</dbReference>
<feature type="compositionally biased region" description="Low complexity" evidence="6">
    <location>
        <begin position="410"/>
        <end position="429"/>
    </location>
</feature>
<dbReference type="PANTHER" id="PTHR13710:SF154">
    <property type="entry name" value="RECQ HELICASE, PUTATIVE (AFU_ORTHOLOGUE AFUA_6G14720)-RELATED"/>
    <property type="match status" value="1"/>
</dbReference>
<dbReference type="InterPro" id="IPR011545">
    <property type="entry name" value="DEAD/DEAH_box_helicase_dom"/>
</dbReference>
<evidence type="ECO:0000256" key="5">
    <source>
        <dbReference type="ARBA" id="ARBA00034808"/>
    </source>
</evidence>
<evidence type="ECO:0000256" key="3">
    <source>
        <dbReference type="ARBA" id="ARBA00022840"/>
    </source>
</evidence>
<dbReference type="AlphaFoldDB" id="A0A8H6TN15"/>
<protein>
    <recommendedName>
        <fullName evidence="5">DNA 3'-5' helicase</fullName>
        <ecNumber evidence="5">5.6.2.4</ecNumber>
    </recommendedName>
</protein>
<dbReference type="GO" id="GO:0016787">
    <property type="term" value="F:hydrolase activity"/>
    <property type="evidence" value="ECO:0007669"/>
    <property type="project" value="UniProtKB-KW"/>
</dbReference>
<dbReference type="PROSITE" id="PS51194">
    <property type="entry name" value="HELICASE_CTER"/>
    <property type="match status" value="1"/>
</dbReference>
<evidence type="ECO:0000256" key="1">
    <source>
        <dbReference type="ARBA" id="ARBA00005446"/>
    </source>
</evidence>
<dbReference type="Gene3D" id="3.40.50.300">
    <property type="entry name" value="P-loop containing nucleotide triphosphate hydrolases"/>
    <property type="match status" value="2"/>
</dbReference>
<dbReference type="GO" id="GO:0005694">
    <property type="term" value="C:chromosome"/>
    <property type="evidence" value="ECO:0007669"/>
    <property type="project" value="TreeGrafter"/>
</dbReference>
<dbReference type="PANTHER" id="PTHR13710">
    <property type="entry name" value="DNA HELICASE RECQ FAMILY MEMBER"/>
    <property type="match status" value="1"/>
</dbReference>
<dbReference type="Pfam" id="PF00271">
    <property type="entry name" value="Helicase_C"/>
    <property type="match status" value="1"/>
</dbReference>
<dbReference type="GO" id="GO:0005524">
    <property type="term" value="F:ATP binding"/>
    <property type="evidence" value="ECO:0007669"/>
    <property type="project" value="UniProtKB-KW"/>
</dbReference>
<comment type="caution">
    <text evidence="9">The sequence shown here is derived from an EMBL/GenBank/DDBJ whole genome shotgun (WGS) entry which is preliminary data.</text>
</comment>
<gene>
    <name evidence="9" type="ORF">HMN09_00378700</name>
</gene>
<comment type="similarity">
    <text evidence="1">Belongs to the helicase family. RecQ subfamily.</text>
</comment>
<reference evidence="9" key="1">
    <citation type="submission" date="2020-05" db="EMBL/GenBank/DDBJ databases">
        <title>Mycena genomes resolve the evolution of fungal bioluminescence.</title>
        <authorList>
            <person name="Tsai I.J."/>
        </authorList>
    </citation>
    <scope>NUCLEOTIDE SEQUENCE</scope>
    <source>
        <strain evidence="9">110903Hualien_Pintung</strain>
    </source>
</reference>
<keyword evidence="9" id="KW-0378">Hydrolase</keyword>
<evidence type="ECO:0000259" key="8">
    <source>
        <dbReference type="PROSITE" id="PS51194"/>
    </source>
</evidence>
<organism evidence="9 10">
    <name type="scientific">Mycena chlorophos</name>
    <name type="common">Agaric fungus</name>
    <name type="synonym">Agaricus chlorophos</name>
    <dbReference type="NCBI Taxonomy" id="658473"/>
    <lineage>
        <taxon>Eukaryota</taxon>
        <taxon>Fungi</taxon>
        <taxon>Dikarya</taxon>
        <taxon>Basidiomycota</taxon>
        <taxon>Agaricomycotina</taxon>
        <taxon>Agaricomycetes</taxon>
        <taxon>Agaricomycetidae</taxon>
        <taxon>Agaricales</taxon>
        <taxon>Marasmiineae</taxon>
        <taxon>Mycenaceae</taxon>
        <taxon>Mycena</taxon>
    </lineage>
</organism>
<evidence type="ECO:0000259" key="7">
    <source>
        <dbReference type="PROSITE" id="PS51192"/>
    </source>
</evidence>
<evidence type="ECO:0000313" key="9">
    <source>
        <dbReference type="EMBL" id="KAF7318670.1"/>
    </source>
</evidence>
<keyword evidence="2" id="KW-0547">Nucleotide-binding</keyword>
<dbReference type="PROSITE" id="PS51192">
    <property type="entry name" value="HELICASE_ATP_BIND_1"/>
    <property type="match status" value="1"/>
</dbReference>
<dbReference type="SUPFAM" id="SSF52540">
    <property type="entry name" value="P-loop containing nucleoside triphosphate hydrolases"/>
    <property type="match status" value="1"/>
</dbReference>
<accession>A0A8H6TN15</accession>
<dbReference type="GO" id="GO:0000724">
    <property type="term" value="P:double-strand break repair via homologous recombination"/>
    <property type="evidence" value="ECO:0007669"/>
    <property type="project" value="TreeGrafter"/>
</dbReference>
<sequence length="643" mass="71173">MSGTLPKPPSTRAKIRNKIADRTGGILARDWQVDVREAMILGVDCTVIASTGAGKSLPFVMPLLVNPGKVVVIISPLNALEDDLVSRYHKMGLTATAVNGTNYNDTVHKDIQNGRYQVILTSPEMALENDKFRGLLSSPTFSQKISAFIIDEAHLIDLWGPEFRPEYAQLGTLRAFVPTRVPFVAVTATLTPLGLGNLRESLHISSDLSFHIHLGVDRPNIAWSVTHMKAAKSDLEALDFIIPPHNSANTTVPLPQTIVFFDDITLLLDALADLPYHSRRSEYSKRDTMMRFRNRDILILLATEAAGMGCDIPHVELVVQFLIPRSLSIWLQCAGRAGWDPSILARAILLVQPSIFKQVKTKEGDTKFQKAVEPGLRRWVEAETCRREVADECRQWCRACSTERPPAPAVHPGAGPDSANTSVASSAPTAAPAASAARYKYRIPPDRPGAESLLLEWRARVMRERYGRRAWGVNAFLSAETLERLVKRTGLTSVADLVAAGWSPTHAKTHGSELIKLLADYDAGCDQAREESRKREAEVQREEAAKSTPRPRAKRKSRAKVPLQNSTTVNTPSPYSSYPQTPTHASPSPMIYPFSPVLFPTPPFTPLPTHTPYPYLSTPYGHIMPIYVPQNYDYETFNVNPPQ</sequence>
<dbReference type="SMART" id="SM00487">
    <property type="entry name" value="DEXDc"/>
    <property type="match status" value="1"/>
</dbReference>
<feature type="region of interest" description="Disordered" evidence="6">
    <location>
        <begin position="403"/>
        <end position="429"/>
    </location>
</feature>
<feature type="compositionally biased region" description="Basic residues" evidence="6">
    <location>
        <begin position="549"/>
        <end position="559"/>
    </location>
</feature>
<dbReference type="GO" id="GO:0005737">
    <property type="term" value="C:cytoplasm"/>
    <property type="evidence" value="ECO:0007669"/>
    <property type="project" value="TreeGrafter"/>
</dbReference>
<proteinExistence type="inferred from homology"/>